<feature type="transmembrane region" description="Helical" evidence="1">
    <location>
        <begin position="61"/>
        <end position="84"/>
    </location>
</feature>
<name>A0ABY5PMU2_9ACTN</name>
<protein>
    <submittedName>
        <fullName evidence="2">Uncharacterized protein</fullName>
    </submittedName>
</protein>
<organism evidence="2 3">
    <name type="scientific">Svornostia abyssi</name>
    <dbReference type="NCBI Taxonomy" id="2898438"/>
    <lineage>
        <taxon>Bacteria</taxon>
        <taxon>Bacillati</taxon>
        <taxon>Actinomycetota</taxon>
        <taxon>Thermoleophilia</taxon>
        <taxon>Solirubrobacterales</taxon>
        <taxon>Baekduiaceae</taxon>
        <taxon>Svornostia</taxon>
    </lineage>
</organism>
<evidence type="ECO:0000256" key="1">
    <source>
        <dbReference type="SAM" id="Phobius"/>
    </source>
</evidence>
<dbReference type="Proteomes" id="UP001058860">
    <property type="component" value="Chromosome"/>
</dbReference>
<dbReference type="EMBL" id="CP088295">
    <property type="protein sequence ID" value="UUY06009.1"/>
    <property type="molecule type" value="Genomic_DNA"/>
</dbReference>
<accession>A0ABY5PMU2</accession>
<keyword evidence="3" id="KW-1185">Reference proteome</keyword>
<evidence type="ECO:0000313" key="2">
    <source>
        <dbReference type="EMBL" id="UUY06009.1"/>
    </source>
</evidence>
<reference evidence="3" key="1">
    <citation type="submission" date="2021-11" db="EMBL/GenBank/DDBJ databases">
        <title>Cultivation dependent microbiological survey of springs from the worlds oldest radium mine currently devoted to the extraction of radon-saturated water.</title>
        <authorList>
            <person name="Kapinusova G."/>
            <person name="Smrhova T."/>
            <person name="Strejcek M."/>
            <person name="Suman J."/>
            <person name="Jani K."/>
            <person name="Pajer P."/>
            <person name="Uhlik O."/>
        </authorList>
    </citation>
    <scope>NUCLEOTIDE SEQUENCE [LARGE SCALE GENOMIC DNA]</scope>
    <source>
        <strain evidence="3">J379</strain>
    </source>
</reference>
<keyword evidence="1" id="KW-0812">Transmembrane</keyword>
<keyword evidence="1" id="KW-0472">Membrane</keyword>
<dbReference type="RefSeq" id="WP_353866442.1">
    <property type="nucleotide sequence ID" value="NZ_CP088295.1"/>
</dbReference>
<sequence>MLIQILSTFAVIAGLFGVIPQIVSMLVTGSSKGQSAAGWSVGVSVNVLMGYVNLVGLHATLLAAGNAVAGALCAFALLCVVRLADDDGHDEVPEVEGEPVVGGANLYELPTEEFHVVRAHVLRAHAQRFHTPSREDPAAVSRRSLRRVVRPERDRMVA</sequence>
<gene>
    <name evidence="2" type="ORF">LRS13_10985</name>
</gene>
<proteinExistence type="predicted"/>
<evidence type="ECO:0000313" key="3">
    <source>
        <dbReference type="Proteomes" id="UP001058860"/>
    </source>
</evidence>
<keyword evidence="1" id="KW-1133">Transmembrane helix</keyword>